<dbReference type="EMBL" id="KU197014">
    <property type="protein sequence ID" value="AMW36199.1"/>
    <property type="molecule type" value="Genomic_DNA"/>
</dbReference>
<dbReference type="InterPro" id="IPR001387">
    <property type="entry name" value="Cro/C1-type_HTH"/>
</dbReference>
<evidence type="ECO:0000313" key="3">
    <source>
        <dbReference type="Proteomes" id="UP000225190"/>
    </source>
</evidence>
<dbReference type="Pfam" id="PF13744">
    <property type="entry name" value="HTH_37"/>
    <property type="match status" value="1"/>
</dbReference>
<dbReference type="GO" id="GO:0003677">
    <property type="term" value="F:DNA binding"/>
    <property type="evidence" value="ECO:0007669"/>
    <property type="project" value="InterPro"/>
</dbReference>
<sequence length="105" mass="12251">MSDNYRNPYALFSTDPVEHNAQWLKAKLGITLIQLIRSKGWNQAETAAALQVAQPRVSDLKRGKLEKFSIDMMFTMLFRLGYYFEYEHSFESGKPSLQMKLKEKQ</sequence>
<keyword evidence="3" id="KW-1185">Reference proteome</keyword>
<feature type="domain" description="HigA2-like helix-turn-helix" evidence="1">
    <location>
        <begin position="24"/>
        <end position="82"/>
    </location>
</feature>
<dbReference type="Gene3D" id="1.10.260.40">
    <property type="entry name" value="lambda repressor-like DNA-binding domains"/>
    <property type="match status" value="1"/>
</dbReference>
<protein>
    <recommendedName>
        <fullName evidence="1">HigA2-like helix-turn-helix domain-containing protein</fullName>
    </recommendedName>
</protein>
<dbReference type="Proteomes" id="UP000225190">
    <property type="component" value="Segment"/>
</dbReference>
<dbReference type="SUPFAM" id="SSF47413">
    <property type="entry name" value="lambda repressor-like DNA-binding domains"/>
    <property type="match status" value="1"/>
</dbReference>
<reference evidence="2 3" key="1">
    <citation type="submission" date="2015-11" db="EMBL/GenBank/DDBJ databases">
        <title>Bacteriophages of Xanthomonas arboricola pv. juglandis: Characterization of two phages.</title>
        <authorList>
            <person name="Domotor D."/>
            <person name="Frank T."/>
            <person name="Rakhely G."/>
            <person name="Doffkay Z."/>
            <person name="Schneider G."/>
            <person name="Kovacs T."/>
        </authorList>
    </citation>
    <scope>NUCLEOTIDE SEQUENCE [LARGE SCALE GENOMIC DNA]</scope>
</reference>
<proteinExistence type="predicted"/>
<evidence type="ECO:0000313" key="2">
    <source>
        <dbReference type="EMBL" id="AMW36199.1"/>
    </source>
</evidence>
<name>A0A1I9L2L2_9CAUD</name>
<dbReference type="CDD" id="cd00093">
    <property type="entry name" value="HTH_XRE"/>
    <property type="match status" value="1"/>
</dbReference>
<accession>A0A1I9L2L2</accession>
<organism evidence="2 3">
    <name type="scientific">Xanthomonas phage XAJ2</name>
    <dbReference type="NCBI Taxonomy" id="1775249"/>
    <lineage>
        <taxon>Viruses</taxon>
        <taxon>Duplodnaviria</taxon>
        <taxon>Heunggongvirae</taxon>
        <taxon>Uroviricota</taxon>
        <taxon>Caudoviricetes</taxon>
        <taxon>Caudoviricetes incertae sedis</taxon>
        <taxon>Xajduovirus</taxon>
        <taxon>Xajduovirus XAJ2</taxon>
    </lineage>
</organism>
<evidence type="ECO:0000259" key="1">
    <source>
        <dbReference type="Pfam" id="PF13744"/>
    </source>
</evidence>
<dbReference type="InterPro" id="IPR010982">
    <property type="entry name" value="Lambda_DNA-bd_dom_sf"/>
</dbReference>
<dbReference type="InterPro" id="IPR039554">
    <property type="entry name" value="HigA2-like_HTH"/>
</dbReference>